<accession>A0ABW0VLL5</accession>
<feature type="domain" description="Plasmid pRiA4b Orf3-like" evidence="2">
    <location>
        <begin position="30"/>
        <end position="120"/>
    </location>
</feature>
<sequence length="201" mass="22773">MARRRGLWWSVRVDLLGGGPCGELWPRPGRVLAVDPRHTLHRLGEAIDDAFARWDRNHLHEFEFPKRSVRAMEHRFIDDADEEGLLDADTTALGDVADFGEEFAYVFDLGDMWRHRCTVAPRAIDPMKELGILPDGPLPYWGWGSIPDQYGRQWDGDDGQSPVPAPETDPWPWAGAPDPVMASFHVPGQYTLLRDLPPTPR</sequence>
<evidence type="ECO:0000313" key="3">
    <source>
        <dbReference type="EMBL" id="MFC5646782.1"/>
    </source>
</evidence>
<comment type="caution">
    <text evidence="3">The sequence shown here is derived from an EMBL/GenBank/DDBJ whole genome shotgun (WGS) entry which is preliminary data.</text>
</comment>
<evidence type="ECO:0000259" key="2">
    <source>
        <dbReference type="Pfam" id="PF07929"/>
    </source>
</evidence>
<feature type="region of interest" description="Disordered" evidence="1">
    <location>
        <begin position="151"/>
        <end position="176"/>
    </location>
</feature>
<evidence type="ECO:0000313" key="4">
    <source>
        <dbReference type="Proteomes" id="UP001596066"/>
    </source>
</evidence>
<keyword evidence="4" id="KW-1185">Reference proteome</keyword>
<proteinExistence type="predicted"/>
<dbReference type="EMBL" id="JBHSOC010000113">
    <property type="protein sequence ID" value="MFC5646782.1"/>
    <property type="molecule type" value="Genomic_DNA"/>
</dbReference>
<dbReference type="Gene3D" id="3.10.290.30">
    <property type="entry name" value="MM3350-like"/>
    <property type="match status" value="1"/>
</dbReference>
<dbReference type="RefSeq" id="WP_346148992.1">
    <property type="nucleotide sequence ID" value="NZ_BAAAUA010000061.1"/>
</dbReference>
<protein>
    <recommendedName>
        <fullName evidence="2">Plasmid pRiA4b Orf3-like domain-containing protein</fullName>
    </recommendedName>
</protein>
<gene>
    <name evidence="3" type="ORF">ACFPZF_36250</name>
</gene>
<dbReference type="InterPro" id="IPR012912">
    <property type="entry name" value="Plasmid_pRiA4b_Orf3-like"/>
</dbReference>
<organism evidence="3 4">
    <name type="scientific">Kitasatospora cinereorecta</name>
    <dbReference type="NCBI Taxonomy" id="285560"/>
    <lineage>
        <taxon>Bacteria</taxon>
        <taxon>Bacillati</taxon>
        <taxon>Actinomycetota</taxon>
        <taxon>Actinomycetes</taxon>
        <taxon>Kitasatosporales</taxon>
        <taxon>Streptomycetaceae</taxon>
        <taxon>Kitasatospora</taxon>
    </lineage>
</organism>
<dbReference type="InterPro" id="IPR024047">
    <property type="entry name" value="MM3350-like_sf"/>
</dbReference>
<dbReference type="Proteomes" id="UP001596066">
    <property type="component" value="Unassembled WGS sequence"/>
</dbReference>
<evidence type="ECO:0000256" key="1">
    <source>
        <dbReference type="SAM" id="MobiDB-lite"/>
    </source>
</evidence>
<dbReference type="Pfam" id="PF07929">
    <property type="entry name" value="PRiA4_ORF3"/>
    <property type="match status" value="1"/>
</dbReference>
<name>A0ABW0VLL5_9ACTN</name>
<dbReference type="SUPFAM" id="SSF159941">
    <property type="entry name" value="MM3350-like"/>
    <property type="match status" value="1"/>
</dbReference>
<reference evidence="4" key="1">
    <citation type="journal article" date="2019" name="Int. J. Syst. Evol. Microbiol.">
        <title>The Global Catalogue of Microorganisms (GCM) 10K type strain sequencing project: providing services to taxonomists for standard genome sequencing and annotation.</title>
        <authorList>
            <consortium name="The Broad Institute Genomics Platform"/>
            <consortium name="The Broad Institute Genome Sequencing Center for Infectious Disease"/>
            <person name="Wu L."/>
            <person name="Ma J."/>
        </authorList>
    </citation>
    <scope>NUCLEOTIDE SEQUENCE [LARGE SCALE GENOMIC DNA]</scope>
    <source>
        <strain evidence="4">CGMCC 4.1622</strain>
    </source>
</reference>